<protein>
    <submittedName>
        <fullName evidence="2">Uncharacterized protein</fullName>
    </submittedName>
</protein>
<dbReference type="AlphaFoldDB" id="A0A1X7VVG2"/>
<organism evidence="2">
    <name type="scientific">Amphimedon queenslandica</name>
    <name type="common">Sponge</name>
    <dbReference type="NCBI Taxonomy" id="400682"/>
    <lineage>
        <taxon>Eukaryota</taxon>
        <taxon>Metazoa</taxon>
        <taxon>Porifera</taxon>
        <taxon>Demospongiae</taxon>
        <taxon>Heteroscleromorpha</taxon>
        <taxon>Haplosclerida</taxon>
        <taxon>Niphatidae</taxon>
        <taxon>Amphimedon</taxon>
    </lineage>
</organism>
<reference evidence="2" key="1">
    <citation type="submission" date="2017-05" db="UniProtKB">
        <authorList>
            <consortium name="EnsemblMetazoa"/>
        </authorList>
    </citation>
    <scope>IDENTIFICATION</scope>
</reference>
<proteinExistence type="predicted"/>
<feature type="region of interest" description="Disordered" evidence="1">
    <location>
        <begin position="1"/>
        <end position="37"/>
    </location>
</feature>
<name>A0A1X7VVG2_AMPQE</name>
<feature type="region of interest" description="Disordered" evidence="1">
    <location>
        <begin position="52"/>
        <end position="82"/>
    </location>
</feature>
<dbReference type="EnsemblMetazoa" id="Aqu2.1.44327_001">
    <property type="protein sequence ID" value="Aqu2.1.44327_001"/>
    <property type="gene ID" value="Aqu2.1.44327"/>
</dbReference>
<feature type="compositionally biased region" description="Basic and acidic residues" evidence="1">
    <location>
        <begin position="1"/>
        <end position="11"/>
    </location>
</feature>
<sequence length="82" mass="9259">MTDQSQEHSHENGFSASSDEEGTSGVENPEDRTLTDHLNKKLLESFRNRLAEGTFTIPAPNQLSGERNNHHETEEDNDFEDS</sequence>
<dbReference type="InParanoid" id="A0A1X7VVG2"/>
<evidence type="ECO:0000256" key="1">
    <source>
        <dbReference type="SAM" id="MobiDB-lite"/>
    </source>
</evidence>
<evidence type="ECO:0000313" key="2">
    <source>
        <dbReference type="EnsemblMetazoa" id="Aqu2.1.44327_001"/>
    </source>
</evidence>
<accession>A0A1X7VVG2</accession>